<gene>
    <name evidence="2" type="ORF">XFLAVUS301_25500</name>
</gene>
<feature type="region of interest" description="Disordered" evidence="1">
    <location>
        <begin position="1"/>
        <end position="59"/>
    </location>
</feature>
<reference evidence="2" key="1">
    <citation type="submission" date="2022-12" db="EMBL/GenBank/DDBJ databases">
        <title>Reference genome sequencing for broad-spectrum identification of bacterial and archaeal isolates by mass spectrometry.</title>
        <authorList>
            <person name="Sekiguchi Y."/>
            <person name="Tourlousse D.M."/>
        </authorList>
    </citation>
    <scope>NUCLEOTIDE SEQUENCE</scope>
    <source>
        <strain evidence="2">301</strain>
    </source>
</reference>
<evidence type="ECO:0000313" key="3">
    <source>
        <dbReference type="Proteomes" id="UP001144397"/>
    </source>
</evidence>
<evidence type="ECO:0000256" key="1">
    <source>
        <dbReference type="SAM" id="MobiDB-lite"/>
    </source>
</evidence>
<name>A0A9W6FK25_XANFL</name>
<accession>A0A9W6FK25</accession>
<dbReference type="Proteomes" id="UP001144397">
    <property type="component" value="Unassembled WGS sequence"/>
</dbReference>
<sequence>MRLPGTAHFRKRGRPPPPDGALKRKRCSDGLARAPKAGENSPMPRPDPNARFGWTTCPE</sequence>
<evidence type="ECO:0000313" key="2">
    <source>
        <dbReference type="EMBL" id="GLI22876.1"/>
    </source>
</evidence>
<comment type="caution">
    <text evidence="2">The sequence shown here is derived from an EMBL/GenBank/DDBJ whole genome shotgun (WGS) entry which is preliminary data.</text>
</comment>
<dbReference type="EMBL" id="BSDO01000003">
    <property type="protein sequence ID" value="GLI22876.1"/>
    <property type="molecule type" value="Genomic_DNA"/>
</dbReference>
<protein>
    <submittedName>
        <fullName evidence="2">Uncharacterized protein</fullName>
    </submittedName>
</protein>
<proteinExistence type="predicted"/>
<organism evidence="2 3">
    <name type="scientific">Xanthobacter flavus</name>
    <dbReference type="NCBI Taxonomy" id="281"/>
    <lineage>
        <taxon>Bacteria</taxon>
        <taxon>Pseudomonadati</taxon>
        <taxon>Pseudomonadota</taxon>
        <taxon>Alphaproteobacteria</taxon>
        <taxon>Hyphomicrobiales</taxon>
        <taxon>Xanthobacteraceae</taxon>
        <taxon>Xanthobacter</taxon>
    </lineage>
</organism>
<dbReference type="AlphaFoldDB" id="A0A9W6FK25"/>